<keyword evidence="3" id="KW-1185">Reference proteome</keyword>
<evidence type="ECO:0000313" key="3">
    <source>
        <dbReference type="Proteomes" id="UP000753961"/>
    </source>
</evidence>
<reference evidence="2" key="1">
    <citation type="submission" date="2021-06" db="EMBL/GenBank/DDBJ databases">
        <title>44 bacteria genomes isolated from Dapeng, Shenzhen.</title>
        <authorList>
            <person name="Zheng W."/>
            <person name="Yu S."/>
            <person name="Huang Y."/>
        </authorList>
    </citation>
    <scope>NUCLEOTIDE SEQUENCE</scope>
    <source>
        <strain evidence="2">DP5N28-2</strain>
    </source>
</reference>
<dbReference type="EMBL" id="JAHVHU010000025">
    <property type="protein sequence ID" value="MBY5960153.1"/>
    <property type="molecule type" value="Genomic_DNA"/>
</dbReference>
<dbReference type="Gene3D" id="2.115.10.20">
    <property type="entry name" value="Glycosyl hydrolase domain, family 43"/>
    <property type="match status" value="1"/>
</dbReference>
<name>A0A953HYK5_9BACT</name>
<feature type="chain" id="PRO_5037768045" description="Glycosyl hydrolases family 43" evidence="1">
    <location>
        <begin position="23"/>
        <end position="157"/>
    </location>
</feature>
<proteinExistence type="predicted"/>
<gene>
    <name evidence="2" type="ORF">KUV50_18515</name>
</gene>
<evidence type="ECO:0000313" key="2">
    <source>
        <dbReference type="EMBL" id="MBY5960153.1"/>
    </source>
</evidence>
<evidence type="ECO:0000256" key="1">
    <source>
        <dbReference type="SAM" id="SignalP"/>
    </source>
</evidence>
<keyword evidence="1" id="KW-0732">Signal</keyword>
<dbReference type="SUPFAM" id="SSF75005">
    <property type="entry name" value="Arabinanase/levansucrase/invertase"/>
    <property type="match status" value="1"/>
</dbReference>
<sequence length="157" mass="18291">MKHLHKSLLILFYLFLIIPASSQDTEQRTYCNPVNLDYTYMIYNAHNDLSYRSGADPAIVEFRNEYYLFITRSMGYWHSTDLLHWNFIEPEQWFFMGSNAPAAHNYKDSVIYLVADPSGSNSVLYSDDPKNGIWKATPALLGSRLSSNWWFLLFNLA</sequence>
<feature type="signal peptide" evidence="1">
    <location>
        <begin position="1"/>
        <end position="22"/>
    </location>
</feature>
<dbReference type="Proteomes" id="UP000753961">
    <property type="component" value="Unassembled WGS sequence"/>
</dbReference>
<protein>
    <recommendedName>
        <fullName evidence="4">Glycosyl hydrolases family 43</fullName>
    </recommendedName>
</protein>
<comment type="caution">
    <text evidence="2">The sequence shown here is derived from an EMBL/GenBank/DDBJ whole genome shotgun (WGS) entry which is preliminary data.</text>
</comment>
<dbReference type="AlphaFoldDB" id="A0A953HYK5"/>
<dbReference type="InterPro" id="IPR023296">
    <property type="entry name" value="Glyco_hydro_beta-prop_sf"/>
</dbReference>
<organism evidence="2 3">
    <name type="scientific">Membranihabitans marinus</name>
    <dbReference type="NCBI Taxonomy" id="1227546"/>
    <lineage>
        <taxon>Bacteria</taxon>
        <taxon>Pseudomonadati</taxon>
        <taxon>Bacteroidota</taxon>
        <taxon>Saprospiria</taxon>
        <taxon>Saprospirales</taxon>
        <taxon>Saprospiraceae</taxon>
        <taxon>Membranihabitans</taxon>
    </lineage>
</organism>
<accession>A0A953HYK5</accession>
<evidence type="ECO:0008006" key="4">
    <source>
        <dbReference type="Google" id="ProtNLM"/>
    </source>
</evidence>